<dbReference type="AlphaFoldDB" id="A0A3E0HHE4"/>
<evidence type="ECO:0000256" key="1">
    <source>
        <dbReference type="SAM" id="MobiDB-lite"/>
    </source>
</evidence>
<feature type="domain" description="FIST C-domain" evidence="3">
    <location>
        <begin position="234"/>
        <end position="378"/>
    </location>
</feature>
<feature type="compositionally biased region" description="Basic and acidic residues" evidence="1">
    <location>
        <begin position="1"/>
        <end position="11"/>
    </location>
</feature>
<sequence>MITDARPDGRRWMGVGQSSTTESRTAAAQAARAALTGAEPKLLIVFSAIEHDPTHVRAGVRDVVGDDVPVIGCTTRGEIAPGGATDGTVVVAALGGPGFAATVAAAEDVTGRQRDAGVELGRSVTEIPGLPHRVLLLLTDGLVREQEQILRGCYSVLGASVPLFGGSGADGWRMKQAYLIAGDRVLTNAVVTATIHSEAPLSVGVRHGFRTVGEPMIVTGSRDGRIQTVDDRPALDVYLERLGAPPEAYTDKDACVRFVLPRPLGLQRRNGVDARNVSTQIDLDDRSLGGGGNFDHGGLVWAMTGDEQSILAATDAACQEALAGLGDHEPVGLLTISCAALRAVLDDDAVQRDKARLAKWAESAPFAGFYAYGEIARARGIHGFHNQTLAVLALG</sequence>
<comment type="caution">
    <text evidence="4">The sequence shown here is derived from an EMBL/GenBank/DDBJ whole genome shotgun (WGS) entry which is preliminary data.</text>
</comment>
<organism evidence="4 5">
    <name type="scientific">Kutzneria buriramensis</name>
    <dbReference type="NCBI Taxonomy" id="1045776"/>
    <lineage>
        <taxon>Bacteria</taxon>
        <taxon>Bacillati</taxon>
        <taxon>Actinomycetota</taxon>
        <taxon>Actinomycetes</taxon>
        <taxon>Pseudonocardiales</taxon>
        <taxon>Pseudonocardiaceae</taxon>
        <taxon>Kutzneria</taxon>
    </lineage>
</organism>
<protein>
    <recommendedName>
        <fullName evidence="6">FIST-like protein</fullName>
    </recommendedName>
</protein>
<dbReference type="Pfam" id="PF08495">
    <property type="entry name" value="FIST"/>
    <property type="match status" value="1"/>
</dbReference>
<dbReference type="SMART" id="SM01204">
    <property type="entry name" value="FIST_C"/>
    <property type="match status" value="1"/>
</dbReference>
<evidence type="ECO:0008006" key="6">
    <source>
        <dbReference type="Google" id="ProtNLM"/>
    </source>
</evidence>
<proteinExistence type="predicted"/>
<accession>A0A3E0HHE4</accession>
<dbReference type="InterPro" id="IPR013702">
    <property type="entry name" value="FIST_domain_N"/>
</dbReference>
<dbReference type="EMBL" id="QUNO01000008">
    <property type="protein sequence ID" value="REH44947.1"/>
    <property type="molecule type" value="Genomic_DNA"/>
</dbReference>
<evidence type="ECO:0000259" key="2">
    <source>
        <dbReference type="SMART" id="SM00897"/>
    </source>
</evidence>
<dbReference type="InterPro" id="IPR019494">
    <property type="entry name" value="FIST_C"/>
</dbReference>
<dbReference type="RefSeq" id="WP_116176839.1">
    <property type="nucleotide sequence ID" value="NZ_CP144375.1"/>
</dbReference>
<evidence type="ECO:0000313" key="4">
    <source>
        <dbReference type="EMBL" id="REH44947.1"/>
    </source>
</evidence>
<feature type="region of interest" description="Disordered" evidence="1">
    <location>
        <begin position="1"/>
        <end position="23"/>
    </location>
</feature>
<dbReference type="Pfam" id="PF10442">
    <property type="entry name" value="FIST_C"/>
    <property type="match status" value="1"/>
</dbReference>
<dbReference type="SMART" id="SM00897">
    <property type="entry name" value="FIST"/>
    <property type="match status" value="1"/>
</dbReference>
<dbReference type="PANTHER" id="PTHR40252:SF2">
    <property type="entry name" value="BLR0328 PROTEIN"/>
    <property type="match status" value="1"/>
</dbReference>
<evidence type="ECO:0000259" key="3">
    <source>
        <dbReference type="SMART" id="SM01204"/>
    </source>
</evidence>
<keyword evidence="5" id="KW-1185">Reference proteome</keyword>
<dbReference type="Proteomes" id="UP000256269">
    <property type="component" value="Unassembled WGS sequence"/>
</dbReference>
<evidence type="ECO:0000313" key="5">
    <source>
        <dbReference type="Proteomes" id="UP000256269"/>
    </source>
</evidence>
<name>A0A3E0HHE4_9PSEU</name>
<dbReference type="PANTHER" id="PTHR40252">
    <property type="entry name" value="BLR0328 PROTEIN"/>
    <property type="match status" value="1"/>
</dbReference>
<feature type="domain" description="FIST" evidence="2">
    <location>
        <begin position="39"/>
        <end position="233"/>
    </location>
</feature>
<reference evidence="4 5" key="1">
    <citation type="submission" date="2018-08" db="EMBL/GenBank/DDBJ databases">
        <title>Genomic Encyclopedia of Archaeal and Bacterial Type Strains, Phase II (KMG-II): from individual species to whole genera.</title>
        <authorList>
            <person name="Goeker M."/>
        </authorList>
    </citation>
    <scope>NUCLEOTIDE SEQUENCE [LARGE SCALE GENOMIC DNA]</scope>
    <source>
        <strain evidence="4 5">DSM 45791</strain>
    </source>
</reference>
<gene>
    <name evidence="4" type="ORF">BCF44_108428</name>
</gene>
<dbReference type="OrthoDB" id="5151042at2"/>